<evidence type="ECO:0000313" key="3">
    <source>
        <dbReference type="EMBL" id="KZD05163.1"/>
    </source>
</evidence>
<dbReference type="RefSeq" id="WP_063091993.1">
    <property type="nucleotide sequence ID" value="NZ_DFMA01000002.1"/>
</dbReference>
<evidence type="ECO:0008006" key="5">
    <source>
        <dbReference type="Google" id="ProtNLM"/>
    </source>
</evidence>
<proteinExistence type="predicted"/>
<comment type="caution">
    <text evidence="3">The sequence shown here is derived from an EMBL/GenBank/DDBJ whole genome shotgun (WGS) entry which is preliminary data.</text>
</comment>
<dbReference type="Proteomes" id="UP000076167">
    <property type="component" value="Unassembled WGS sequence"/>
</dbReference>
<organism evidence="3 4">
    <name type="scientific">Thalassospira xiamenensis</name>
    <dbReference type="NCBI Taxonomy" id="220697"/>
    <lineage>
        <taxon>Bacteria</taxon>
        <taxon>Pseudomonadati</taxon>
        <taxon>Pseudomonadota</taxon>
        <taxon>Alphaproteobacteria</taxon>
        <taxon>Rhodospirillales</taxon>
        <taxon>Thalassospiraceae</taxon>
        <taxon>Thalassospira</taxon>
    </lineage>
</organism>
<name>A0ABR5Y3U7_9PROT</name>
<gene>
    <name evidence="3" type="ORF">AUP40_14170</name>
</gene>
<sequence length="96" mass="9924">MAETTQSAGGLEILDSIFGYLNKTKNAVFETYSQWQATFGSENAMDGGGDYATGENAGSWSNPNPSPPASGSANTGLYIGVGVALLAGMIVLTRKK</sequence>
<keyword evidence="2" id="KW-1133">Transmembrane helix</keyword>
<dbReference type="EMBL" id="LPXL01000015">
    <property type="protein sequence ID" value="KZD05163.1"/>
    <property type="molecule type" value="Genomic_DNA"/>
</dbReference>
<keyword evidence="2" id="KW-0472">Membrane</keyword>
<protein>
    <recommendedName>
        <fullName evidence="5">LPXTG cell wall anchor domain-containing protein</fullName>
    </recommendedName>
</protein>
<keyword evidence="2" id="KW-0812">Transmembrane</keyword>
<reference evidence="3 4" key="1">
    <citation type="submission" date="2015-12" db="EMBL/GenBank/DDBJ databases">
        <title>Genome sequence of Thalassospira xiamenensis MCCC 1A03005.</title>
        <authorList>
            <person name="Lu L."/>
            <person name="Lai Q."/>
            <person name="Shao Z."/>
            <person name="Qian P."/>
        </authorList>
    </citation>
    <scope>NUCLEOTIDE SEQUENCE [LARGE SCALE GENOMIC DNA]</scope>
    <source>
        <strain evidence="3 4">MCCC 1A03005</strain>
    </source>
</reference>
<evidence type="ECO:0000313" key="4">
    <source>
        <dbReference type="Proteomes" id="UP000076167"/>
    </source>
</evidence>
<evidence type="ECO:0000256" key="1">
    <source>
        <dbReference type="SAM" id="MobiDB-lite"/>
    </source>
</evidence>
<evidence type="ECO:0000256" key="2">
    <source>
        <dbReference type="SAM" id="Phobius"/>
    </source>
</evidence>
<keyword evidence="4" id="KW-1185">Reference proteome</keyword>
<feature type="compositionally biased region" description="Low complexity" evidence="1">
    <location>
        <begin position="56"/>
        <end position="71"/>
    </location>
</feature>
<feature type="transmembrane region" description="Helical" evidence="2">
    <location>
        <begin position="75"/>
        <end position="93"/>
    </location>
</feature>
<feature type="region of interest" description="Disordered" evidence="1">
    <location>
        <begin position="46"/>
        <end position="71"/>
    </location>
</feature>
<accession>A0ABR5Y3U7</accession>